<evidence type="ECO:0000256" key="4">
    <source>
        <dbReference type="ARBA" id="ARBA00022692"/>
    </source>
</evidence>
<dbReference type="PANTHER" id="PTHR11011">
    <property type="entry name" value="MALE STERILITY PROTEIN 2-RELATED"/>
    <property type="match status" value="1"/>
</dbReference>
<dbReference type="CDD" id="cd05236">
    <property type="entry name" value="FAR-N_SDR_e"/>
    <property type="match status" value="1"/>
</dbReference>
<protein>
    <recommendedName>
        <fullName evidence="10">Fatty acyl-CoA reductase</fullName>
        <ecNumber evidence="10">1.2.1.84</ecNumber>
    </recommendedName>
</protein>
<dbReference type="GO" id="GO:0080019">
    <property type="term" value="F:alcohol-forming very long-chain fatty acyl-CoA reductase activity"/>
    <property type="evidence" value="ECO:0007669"/>
    <property type="project" value="InterPro"/>
</dbReference>
<keyword evidence="6 10" id="KW-1133">Transmembrane helix</keyword>
<dbReference type="InterPro" id="IPR026055">
    <property type="entry name" value="FAR"/>
</dbReference>
<feature type="transmembrane region" description="Helical" evidence="10">
    <location>
        <begin position="362"/>
        <end position="381"/>
    </location>
</feature>
<evidence type="ECO:0000256" key="6">
    <source>
        <dbReference type="ARBA" id="ARBA00022989"/>
    </source>
</evidence>
<dbReference type="PANTHER" id="PTHR11011:SF116">
    <property type="entry name" value="FATTY ACYL-COA REDUCTASE CG5065-RELATED"/>
    <property type="match status" value="1"/>
</dbReference>
<evidence type="ECO:0000256" key="7">
    <source>
        <dbReference type="ARBA" id="ARBA00023098"/>
    </source>
</evidence>
<feature type="domain" description="Fatty acyl-CoA reductase C-terminal" evidence="11">
    <location>
        <begin position="365"/>
        <end position="457"/>
    </location>
</feature>
<dbReference type="InterPro" id="IPR013120">
    <property type="entry name" value="FAR_NAD-bd"/>
</dbReference>
<comment type="function">
    <text evidence="10">Catalyzes the reduction of fatty acyl-CoA to fatty alcohols.</text>
</comment>
<comment type="catalytic activity">
    <reaction evidence="9 10">
        <text>a long-chain fatty acyl-CoA + 2 NADPH + 2 H(+) = a long-chain primary fatty alcohol + 2 NADP(+) + CoA</text>
        <dbReference type="Rhea" id="RHEA:52716"/>
        <dbReference type="ChEBI" id="CHEBI:15378"/>
        <dbReference type="ChEBI" id="CHEBI:57287"/>
        <dbReference type="ChEBI" id="CHEBI:57783"/>
        <dbReference type="ChEBI" id="CHEBI:58349"/>
        <dbReference type="ChEBI" id="CHEBI:77396"/>
        <dbReference type="ChEBI" id="CHEBI:83139"/>
        <dbReference type="EC" id="1.2.1.84"/>
    </reaction>
</comment>
<keyword evidence="3 10" id="KW-0444">Lipid biosynthesis</keyword>
<dbReference type="FunFam" id="3.40.50.720:FF:000143">
    <property type="entry name" value="Fatty acyl-CoA reductase"/>
    <property type="match status" value="1"/>
</dbReference>
<dbReference type="SUPFAM" id="SSF51735">
    <property type="entry name" value="NAD(P)-binding Rossmann-fold domains"/>
    <property type="match status" value="1"/>
</dbReference>
<evidence type="ECO:0000256" key="10">
    <source>
        <dbReference type="RuleBase" id="RU363097"/>
    </source>
</evidence>
<comment type="similarity">
    <text evidence="2 10">Belongs to the fatty acyl-CoA reductase family.</text>
</comment>
<evidence type="ECO:0000256" key="5">
    <source>
        <dbReference type="ARBA" id="ARBA00022857"/>
    </source>
</evidence>
<dbReference type="Pfam" id="PF03015">
    <property type="entry name" value="Sterile"/>
    <property type="match status" value="1"/>
</dbReference>
<dbReference type="GO" id="GO:0035336">
    <property type="term" value="P:long-chain fatty-acyl-CoA metabolic process"/>
    <property type="evidence" value="ECO:0007669"/>
    <property type="project" value="TreeGrafter"/>
</dbReference>
<keyword evidence="4 10" id="KW-0812">Transmembrane</keyword>
<keyword evidence="7 10" id="KW-0443">Lipid metabolism</keyword>
<dbReference type="Proteomes" id="UP001367676">
    <property type="component" value="Unassembled WGS sequence"/>
</dbReference>
<sequence length="504" mass="57647">MEEKPEIPEFYRGRTVLLTGCTGFIGKVLIWKLLYSCPLIKNIYILLRKKHGKDVSERKDELFSCPIFDNFRKSNPHVFDKVVAIEGDVGEENIGISKEDKITILNDVSIVFHNAALLKMDATLSQAININTKGVIRMLDIAKEMKNLDAFLYVSTAYSCCNEMEVEEKLYSIPGDPYDVIHSVDWLPAHVLERITMDIIAPLPNTYTFSKRLTELLLKKYEDQLSIIVARPTIVLSSAREPFPGWIDNLNGAGGVAITTGKGILHSMPAHRNKKGDLVPVDIVCNSLIAIPWGEAKKKELDSMDVEIPVYNLALAESDPITWGDFQKVCTSAALAYPYETILWYPTYDVIQENMLVHHLEVIFYHTIPAYVVDFLLYLLGKKTFMVRTQRKISQGLKVLRYFSTQQWNFRTDNIIKLKSLMNDKDKDIFPITEKGLSFDSIIEQSAIASKKYYFKEDLDNIQWCKTKLKIFYAIKVVSKVFLYYLLLKVLLKIGGLVLYIFFS</sequence>
<dbReference type="EMBL" id="JBBCAQ010000010">
    <property type="protein sequence ID" value="KAK7600945.1"/>
    <property type="molecule type" value="Genomic_DNA"/>
</dbReference>
<evidence type="ECO:0000256" key="8">
    <source>
        <dbReference type="ARBA" id="ARBA00023136"/>
    </source>
</evidence>
<dbReference type="GO" id="GO:0005777">
    <property type="term" value="C:peroxisome"/>
    <property type="evidence" value="ECO:0007669"/>
    <property type="project" value="TreeGrafter"/>
</dbReference>
<dbReference type="AlphaFoldDB" id="A0AAN9TKS9"/>
<dbReference type="Gene3D" id="3.40.50.720">
    <property type="entry name" value="NAD(P)-binding Rossmann-like Domain"/>
    <property type="match status" value="1"/>
</dbReference>
<keyword evidence="8 10" id="KW-0472">Membrane</keyword>
<evidence type="ECO:0000313" key="14">
    <source>
        <dbReference type="Proteomes" id="UP001367676"/>
    </source>
</evidence>
<dbReference type="CDD" id="cd09071">
    <property type="entry name" value="FAR_C"/>
    <property type="match status" value="1"/>
</dbReference>
<dbReference type="Pfam" id="PF07993">
    <property type="entry name" value="NAD_binding_4"/>
    <property type="match status" value="1"/>
</dbReference>
<proteinExistence type="inferred from homology"/>
<accession>A0AAN9TKS9</accession>
<evidence type="ECO:0000256" key="3">
    <source>
        <dbReference type="ARBA" id="ARBA00022516"/>
    </source>
</evidence>
<reference evidence="13 14" key="1">
    <citation type="submission" date="2024-03" db="EMBL/GenBank/DDBJ databases">
        <title>Adaptation during the transition from Ophiocordyceps entomopathogen to insect associate is accompanied by gene loss and intensified selection.</title>
        <authorList>
            <person name="Ward C.M."/>
            <person name="Onetto C.A."/>
            <person name="Borneman A.R."/>
        </authorList>
    </citation>
    <scope>NUCLEOTIDE SEQUENCE [LARGE SCALE GENOMIC DNA]</scope>
    <source>
        <strain evidence="13">AWRI1</strain>
        <tissue evidence="13">Single Adult Female</tissue>
    </source>
</reference>
<evidence type="ECO:0000313" key="13">
    <source>
        <dbReference type="EMBL" id="KAK7600945.1"/>
    </source>
</evidence>
<comment type="subcellular location">
    <subcellularLocation>
        <location evidence="1">Membrane</location>
        <topology evidence="1">Multi-pass membrane protein</topology>
    </subcellularLocation>
</comment>
<organism evidence="13 14">
    <name type="scientific">Parthenolecanium corni</name>
    <dbReference type="NCBI Taxonomy" id="536013"/>
    <lineage>
        <taxon>Eukaryota</taxon>
        <taxon>Metazoa</taxon>
        <taxon>Ecdysozoa</taxon>
        <taxon>Arthropoda</taxon>
        <taxon>Hexapoda</taxon>
        <taxon>Insecta</taxon>
        <taxon>Pterygota</taxon>
        <taxon>Neoptera</taxon>
        <taxon>Paraneoptera</taxon>
        <taxon>Hemiptera</taxon>
        <taxon>Sternorrhyncha</taxon>
        <taxon>Coccoidea</taxon>
        <taxon>Coccidae</taxon>
        <taxon>Parthenolecanium</taxon>
    </lineage>
</organism>
<keyword evidence="14" id="KW-1185">Reference proteome</keyword>
<keyword evidence="5 10" id="KW-0521">NADP</keyword>
<evidence type="ECO:0000256" key="2">
    <source>
        <dbReference type="ARBA" id="ARBA00005928"/>
    </source>
</evidence>
<feature type="domain" description="Thioester reductase (TE)" evidence="12">
    <location>
        <begin position="18"/>
        <end position="287"/>
    </location>
</feature>
<name>A0AAN9TKS9_9HEMI</name>
<dbReference type="GO" id="GO:0102965">
    <property type="term" value="F:alcohol-forming long-chain fatty acyl-CoA reductase activity"/>
    <property type="evidence" value="ECO:0007669"/>
    <property type="project" value="UniProtKB-EC"/>
</dbReference>
<gene>
    <name evidence="13" type="ORF">V9T40_008386</name>
</gene>
<comment type="caution">
    <text evidence="13">The sequence shown here is derived from an EMBL/GenBank/DDBJ whole genome shotgun (WGS) entry which is preliminary data.</text>
</comment>
<dbReference type="InterPro" id="IPR033640">
    <property type="entry name" value="FAR_C"/>
</dbReference>
<evidence type="ECO:0000259" key="11">
    <source>
        <dbReference type="Pfam" id="PF03015"/>
    </source>
</evidence>
<dbReference type="InterPro" id="IPR036291">
    <property type="entry name" value="NAD(P)-bd_dom_sf"/>
</dbReference>
<evidence type="ECO:0000256" key="9">
    <source>
        <dbReference type="ARBA" id="ARBA00052530"/>
    </source>
</evidence>
<dbReference type="EC" id="1.2.1.84" evidence="10"/>
<keyword evidence="10" id="KW-0560">Oxidoreductase</keyword>
<evidence type="ECO:0000256" key="1">
    <source>
        <dbReference type="ARBA" id="ARBA00004141"/>
    </source>
</evidence>
<evidence type="ECO:0000259" key="12">
    <source>
        <dbReference type="Pfam" id="PF07993"/>
    </source>
</evidence>
<dbReference type="GO" id="GO:0016020">
    <property type="term" value="C:membrane"/>
    <property type="evidence" value="ECO:0007669"/>
    <property type="project" value="UniProtKB-SubCell"/>
</dbReference>
<feature type="transmembrane region" description="Helical" evidence="10">
    <location>
        <begin position="482"/>
        <end position="503"/>
    </location>
</feature>